<reference evidence="1 2" key="1">
    <citation type="submission" date="2024-08" db="EMBL/GenBank/DDBJ databases">
        <title>Insights into the chromosomal genome structure of Flemingia macrophylla.</title>
        <authorList>
            <person name="Ding Y."/>
            <person name="Zhao Y."/>
            <person name="Bi W."/>
            <person name="Wu M."/>
            <person name="Zhao G."/>
            <person name="Gong Y."/>
            <person name="Li W."/>
            <person name="Zhang P."/>
        </authorList>
    </citation>
    <scope>NUCLEOTIDE SEQUENCE [LARGE SCALE GENOMIC DNA]</scope>
    <source>
        <strain evidence="1">DYQJB</strain>
        <tissue evidence="1">Leaf</tissue>
    </source>
</reference>
<accession>A0ABD1L7J8</accession>
<sequence length="60" mass="7051">MEFYDCTSFHIEGKFDRICHSLGLSSPKDFSILVSTWEAMKLHSSSNILRRHHNRTAQQR</sequence>
<evidence type="ECO:0000313" key="2">
    <source>
        <dbReference type="Proteomes" id="UP001603857"/>
    </source>
</evidence>
<organism evidence="1 2">
    <name type="scientific">Flemingia macrophylla</name>
    <dbReference type="NCBI Taxonomy" id="520843"/>
    <lineage>
        <taxon>Eukaryota</taxon>
        <taxon>Viridiplantae</taxon>
        <taxon>Streptophyta</taxon>
        <taxon>Embryophyta</taxon>
        <taxon>Tracheophyta</taxon>
        <taxon>Spermatophyta</taxon>
        <taxon>Magnoliopsida</taxon>
        <taxon>eudicotyledons</taxon>
        <taxon>Gunneridae</taxon>
        <taxon>Pentapetalae</taxon>
        <taxon>rosids</taxon>
        <taxon>fabids</taxon>
        <taxon>Fabales</taxon>
        <taxon>Fabaceae</taxon>
        <taxon>Papilionoideae</taxon>
        <taxon>50 kb inversion clade</taxon>
        <taxon>NPAAA clade</taxon>
        <taxon>indigoferoid/millettioid clade</taxon>
        <taxon>Phaseoleae</taxon>
        <taxon>Flemingia</taxon>
    </lineage>
</organism>
<dbReference type="Proteomes" id="UP001603857">
    <property type="component" value="Unassembled WGS sequence"/>
</dbReference>
<evidence type="ECO:0000313" key="1">
    <source>
        <dbReference type="EMBL" id="KAL2319481.1"/>
    </source>
</evidence>
<dbReference type="EMBL" id="JBGMDY010000010">
    <property type="protein sequence ID" value="KAL2319481.1"/>
    <property type="molecule type" value="Genomic_DNA"/>
</dbReference>
<dbReference type="AlphaFoldDB" id="A0ABD1L7J8"/>
<proteinExistence type="predicted"/>
<keyword evidence="2" id="KW-1185">Reference proteome</keyword>
<gene>
    <name evidence="1" type="ORF">Fmac_028450</name>
</gene>
<comment type="caution">
    <text evidence="1">The sequence shown here is derived from an EMBL/GenBank/DDBJ whole genome shotgun (WGS) entry which is preliminary data.</text>
</comment>
<name>A0ABD1L7J8_9FABA</name>
<protein>
    <submittedName>
        <fullName evidence="1">Uncharacterized protein</fullName>
    </submittedName>
</protein>